<feature type="region of interest" description="Disordered" evidence="2">
    <location>
        <begin position="458"/>
        <end position="487"/>
    </location>
</feature>
<dbReference type="EMBL" id="NHYE01005644">
    <property type="protein sequence ID" value="PPQ65868.1"/>
    <property type="molecule type" value="Genomic_DNA"/>
</dbReference>
<feature type="domain" description="3-beta hydroxysteroid dehydrogenase/isomerase" evidence="3">
    <location>
        <begin position="11"/>
        <end position="230"/>
    </location>
</feature>
<evidence type="ECO:0000256" key="2">
    <source>
        <dbReference type="SAM" id="MobiDB-lite"/>
    </source>
</evidence>
<feature type="compositionally biased region" description="Acidic residues" evidence="2">
    <location>
        <begin position="466"/>
        <end position="482"/>
    </location>
</feature>
<proteinExistence type="inferred from homology"/>
<evidence type="ECO:0000313" key="5">
    <source>
        <dbReference type="Proteomes" id="UP000284706"/>
    </source>
</evidence>
<dbReference type="InterPro" id="IPR036291">
    <property type="entry name" value="NAD(P)-bd_dom_sf"/>
</dbReference>
<dbReference type="STRING" id="231916.A0A409VHY2"/>
<dbReference type="GO" id="GO:0016616">
    <property type="term" value="F:oxidoreductase activity, acting on the CH-OH group of donors, NAD or NADP as acceptor"/>
    <property type="evidence" value="ECO:0007669"/>
    <property type="project" value="InterPro"/>
</dbReference>
<dbReference type="InterPro" id="IPR009772">
    <property type="entry name" value="CDC123"/>
</dbReference>
<dbReference type="InParanoid" id="A0A409VHY2"/>
<accession>A0A409VHY2</accession>
<dbReference type="SUPFAM" id="SSF51735">
    <property type="entry name" value="NAD(P)-binding Rossmann-fold domains"/>
    <property type="match status" value="2"/>
</dbReference>
<dbReference type="InterPro" id="IPR002225">
    <property type="entry name" value="3Beta_OHSteriod_DH/Estase"/>
</dbReference>
<protein>
    <recommendedName>
        <fullName evidence="3">3-beta hydroxysteroid dehydrogenase/isomerase domain-containing protein</fullName>
    </recommendedName>
</protein>
<keyword evidence="5" id="KW-1185">Reference proteome</keyword>
<dbReference type="OrthoDB" id="10058185at2759"/>
<dbReference type="AlphaFoldDB" id="A0A409VHY2"/>
<dbReference type="PANTHER" id="PTHR15323">
    <property type="entry name" value="D123 PROTEIN"/>
    <property type="match status" value="1"/>
</dbReference>
<name>A0A409VHY2_9AGAR</name>
<dbReference type="FunCoup" id="A0A409VHY2">
    <property type="interactions" value="121"/>
</dbReference>
<comment type="similarity">
    <text evidence="1">Belongs to the CDC123 family.</text>
</comment>
<dbReference type="Pfam" id="PF01073">
    <property type="entry name" value="3Beta_HSD"/>
    <property type="match status" value="1"/>
</dbReference>
<reference evidence="4 5" key="1">
    <citation type="journal article" date="2018" name="Evol. Lett.">
        <title>Horizontal gene cluster transfer increased hallucinogenic mushroom diversity.</title>
        <authorList>
            <person name="Reynolds H.T."/>
            <person name="Vijayakumar V."/>
            <person name="Gluck-Thaler E."/>
            <person name="Korotkin H.B."/>
            <person name="Matheny P.B."/>
            <person name="Slot J.C."/>
        </authorList>
    </citation>
    <scope>NUCLEOTIDE SEQUENCE [LARGE SCALE GENOMIC DNA]</scope>
    <source>
        <strain evidence="4 5">SRW20</strain>
    </source>
</reference>
<dbReference type="GO" id="GO:0006694">
    <property type="term" value="P:steroid biosynthetic process"/>
    <property type="evidence" value="ECO:0007669"/>
    <property type="project" value="InterPro"/>
</dbReference>
<gene>
    <name evidence="4" type="ORF">CVT26_000802</name>
</gene>
<dbReference type="GO" id="GO:0005737">
    <property type="term" value="C:cytoplasm"/>
    <property type="evidence" value="ECO:0007669"/>
    <property type="project" value="TreeGrafter"/>
</dbReference>
<dbReference type="Proteomes" id="UP000284706">
    <property type="component" value="Unassembled WGS sequence"/>
</dbReference>
<evidence type="ECO:0000259" key="3">
    <source>
        <dbReference type="Pfam" id="PF01073"/>
    </source>
</evidence>
<evidence type="ECO:0000313" key="4">
    <source>
        <dbReference type="EMBL" id="PPQ65868.1"/>
    </source>
</evidence>
<evidence type="ECO:0000256" key="1">
    <source>
        <dbReference type="ARBA" id="ARBA00011047"/>
    </source>
</evidence>
<sequence>MSQPKSRDVYMVIGGNGFLGRHIVQQLLDRGDIVSVFDIVERYTDVPFYAGDISEQESVASALRKSGTTCIIHTASPHATLNNPALFHKVNVEGTKAIIAAAVETGVRKLVFTSSAGVVFNGQDVIDADERVPFPEVPMDAYNETKAKAEVAVLEANGKGGLLTVALRPAGIFGPGDRQAMTGLYQVYERGQTHFQIGDNTNLFDWTYVGNVARAHLLAADKLDTPPPAPPLSALEKMPTSLDDVPPLNEAELALLTFPVLPVDITTGHHRIPTCEARPLGPYVEPPPNAEKIAAAFEDPNYERTPRPVLRTRFDQLSEPALKRAKLSRPDVHPLQVAGQVFFITNGEPTYFWDFPRMIWNELDKYFPGKRSPRGLIKLPKAVGLAAATGSEWYGWLTGRDVTFTKFKVTFSCATRYHNIEKARRVLGYEPEVGIEEGAKRMVEWWHADYLANQKKASKPAKSTLSDDEDDAASEGDSESDEDTRRKHYAFPELDERIRQTIQEYEAVFPKLNFSSPKDAAWLLPSSSPLKCTSPADVYMLLKSSDFINHDLNPESVFEDYNPELSKNEAPRPAYELELVLLAITQRDTNFYKFWNEAATQEQVVSAVKDFWEKNIKPKWTAQPDYIFDFLLTRDLSRGHIVDFNPYAPKTDPLLFTYEELAKVHEESQEDQLPHLRVIDSASHPAATVNAPEHQHNMVPFEALQMSSGRNIHEFSDLWEESIKESMQDDDG</sequence>
<dbReference type="Pfam" id="PF07065">
    <property type="entry name" value="D123"/>
    <property type="match status" value="1"/>
</dbReference>
<organism evidence="4 5">
    <name type="scientific">Gymnopilus dilepis</name>
    <dbReference type="NCBI Taxonomy" id="231916"/>
    <lineage>
        <taxon>Eukaryota</taxon>
        <taxon>Fungi</taxon>
        <taxon>Dikarya</taxon>
        <taxon>Basidiomycota</taxon>
        <taxon>Agaricomycotina</taxon>
        <taxon>Agaricomycetes</taxon>
        <taxon>Agaricomycetidae</taxon>
        <taxon>Agaricales</taxon>
        <taxon>Agaricineae</taxon>
        <taxon>Hymenogastraceae</taxon>
        <taxon>Gymnopilus</taxon>
    </lineage>
</organism>
<comment type="caution">
    <text evidence="4">The sequence shown here is derived from an EMBL/GenBank/DDBJ whole genome shotgun (WGS) entry which is preliminary data.</text>
</comment>
<dbReference type="PANTHER" id="PTHR15323:SF6">
    <property type="entry name" value="CELL DIVISION CYCLE PROTEIN 123 HOMOLOG"/>
    <property type="match status" value="1"/>
</dbReference>
<dbReference type="Gene3D" id="3.40.50.720">
    <property type="entry name" value="NAD(P)-binding Rossmann-like Domain"/>
    <property type="match status" value="2"/>
</dbReference>